<feature type="chain" id="PRO_5040284850" evidence="1">
    <location>
        <begin position="21"/>
        <end position="207"/>
    </location>
</feature>
<accession>A0A9P3UNG0</accession>
<organism evidence="2 3">
    <name type="scientific">Lyophyllum shimeji</name>
    <name type="common">Hon-shimeji</name>
    <name type="synonym">Tricholoma shimeji</name>
    <dbReference type="NCBI Taxonomy" id="47721"/>
    <lineage>
        <taxon>Eukaryota</taxon>
        <taxon>Fungi</taxon>
        <taxon>Dikarya</taxon>
        <taxon>Basidiomycota</taxon>
        <taxon>Agaricomycotina</taxon>
        <taxon>Agaricomycetes</taxon>
        <taxon>Agaricomycetidae</taxon>
        <taxon>Agaricales</taxon>
        <taxon>Tricholomatineae</taxon>
        <taxon>Lyophyllaceae</taxon>
        <taxon>Lyophyllum</taxon>
    </lineage>
</organism>
<evidence type="ECO:0000313" key="3">
    <source>
        <dbReference type="Proteomes" id="UP001063166"/>
    </source>
</evidence>
<evidence type="ECO:0000313" key="2">
    <source>
        <dbReference type="EMBL" id="GLB39638.1"/>
    </source>
</evidence>
<keyword evidence="3" id="KW-1185">Reference proteome</keyword>
<dbReference type="Gene3D" id="3.30.530.20">
    <property type="match status" value="1"/>
</dbReference>
<protein>
    <submittedName>
        <fullName evidence="2">Uncharacterized protein</fullName>
    </submittedName>
</protein>
<dbReference type="Proteomes" id="UP001063166">
    <property type="component" value="Unassembled WGS sequence"/>
</dbReference>
<keyword evidence="1" id="KW-0732">Signal</keyword>
<name>A0A9P3UNG0_LYOSH</name>
<dbReference type="EMBL" id="BRPK01000007">
    <property type="protein sequence ID" value="GLB39638.1"/>
    <property type="molecule type" value="Genomic_DNA"/>
</dbReference>
<dbReference type="InterPro" id="IPR023393">
    <property type="entry name" value="START-like_dom_sf"/>
</dbReference>
<gene>
    <name evidence="2" type="ORF">LshimejAT787_0701480</name>
</gene>
<comment type="caution">
    <text evidence="2">The sequence shown here is derived from an EMBL/GenBank/DDBJ whole genome shotgun (WGS) entry which is preliminary data.</text>
</comment>
<reference evidence="2" key="1">
    <citation type="submission" date="2022-07" db="EMBL/GenBank/DDBJ databases">
        <title>The genome of Lyophyllum shimeji provides insight into the initial evolution of ectomycorrhizal fungal genome.</title>
        <authorList>
            <person name="Kobayashi Y."/>
            <person name="Shibata T."/>
            <person name="Hirakawa H."/>
            <person name="Shigenobu S."/>
            <person name="Nishiyama T."/>
            <person name="Yamada A."/>
            <person name="Hasebe M."/>
            <person name="Kawaguchi M."/>
        </authorList>
    </citation>
    <scope>NUCLEOTIDE SEQUENCE</scope>
    <source>
        <strain evidence="2">AT787</strain>
    </source>
</reference>
<sequence>MLASAFLLAATILVPTVSIAAHTSPEIDHIDPKCPPSTFSGFESNVFQYNVPAERFYNKTGSFFRSEWYTGPLTSTHGTDNTVGATRSGNYSGTFFTERLVGYSRSPDELVMRFTLATPGGVVFSGARIKSYTEEMRVMSICGGSATYFSMTAVFCADKVGKVYDLYDGLRRAAVGAVAEQLGALVFDGTCPATPVNDVLDVDFLLL</sequence>
<evidence type="ECO:0000256" key="1">
    <source>
        <dbReference type="SAM" id="SignalP"/>
    </source>
</evidence>
<proteinExistence type="predicted"/>
<dbReference type="OrthoDB" id="2954648at2759"/>
<feature type="signal peptide" evidence="1">
    <location>
        <begin position="1"/>
        <end position="20"/>
    </location>
</feature>
<dbReference type="AlphaFoldDB" id="A0A9P3UNG0"/>